<evidence type="ECO:0000313" key="2">
    <source>
        <dbReference type="Proteomes" id="UP000236527"/>
    </source>
</evidence>
<gene>
    <name evidence="1" type="ORF">NCWK1_2931</name>
</gene>
<dbReference type="AlphaFoldDB" id="A0A2H6LIW9"/>
<organism evidence="1 2">
    <name type="scientific">Nostoc cycadae WK-1</name>
    <dbReference type="NCBI Taxonomy" id="1861711"/>
    <lineage>
        <taxon>Bacteria</taxon>
        <taxon>Bacillati</taxon>
        <taxon>Cyanobacteriota</taxon>
        <taxon>Cyanophyceae</taxon>
        <taxon>Nostocales</taxon>
        <taxon>Nostocaceae</taxon>
        <taxon>Nostoc</taxon>
    </lineage>
</organism>
<comment type="caution">
    <text evidence="1">The sequence shown here is derived from an EMBL/GenBank/DDBJ whole genome shotgun (WGS) entry which is preliminary data.</text>
</comment>
<reference evidence="2" key="1">
    <citation type="journal article" date="2018" name="Genome Announc.">
        <title>Draft Genome Sequence of the Nitrogen-Fixing and Hormogonia-Inducing Cyanobacterium Nostoc cycadae Strain WK-1, Isolated from the Coralloid Roots of Cycas revoluta.</title>
        <authorList>
            <person name="Kanesaki Y."/>
            <person name="Hirose M."/>
            <person name="Hirose Y."/>
            <person name="Fujisawa T."/>
            <person name="Nakamura Y."/>
            <person name="Watanabe S."/>
            <person name="Matsunaga S."/>
            <person name="Uchida H."/>
            <person name="Murakami A."/>
        </authorList>
    </citation>
    <scope>NUCLEOTIDE SEQUENCE [LARGE SCALE GENOMIC DNA]</scope>
    <source>
        <strain evidence="2">WK-1</strain>
    </source>
</reference>
<evidence type="ECO:0000313" key="1">
    <source>
        <dbReference type="EMBL" id="GBE93170.1"/>
    </source>
</evidence>
<keyword evidence="2" id="KW-1185">Reference proteome</keyword>
<sequence>MTNQNMNSTLLALLLALKDSKNPLNEAEKSDLSQAAEQLVANSKAWEGLIEPRLLAMIQANEALNHNFQVIKTQIENLGDTIPLNLLPTEIELEQAAPVPKTQLIPRAPLQVSSSDLKSDEITNMAIRVLSTNNPSETTKKLSRFEQFQQFLNQQISGK</sequence>
<dbReference type="EMBL" id="BDGE01000049">
    <property type="protein sequence ID" value="GBE93170.1"/>
    <property type="molecule type" value="Genomic_DNA"/>
</dbReference>
<dbReference type="RefSeq" id="WP_103125290.1">
    <property type="nucleotide sequence ID" value="NZ_DF978429.1"/>
</dbReference>
<protein>
    <submittedName>
        <fullName evidence="1">Uncharacterized protein</fullName>
    </submittedName>
</protein>
<dbReference type="Proteomes" id="UP000236527">
    <property type="component" value="Unassembled WGS sequence"/>
</dbReference>
<proteinExistence type="predicted"/>
<accession>A0A2H6LIW9</accession>
<name>A0A2H6LIW9_9NOSO</name>